<comment type="caution">
    <text evidence="1">The sequence shown here is derived from an EMBL/GenBank/DDBJ whole genome shotgun (WGS) entry which is preliminary data.</text>
</comment>
<reference evidence="1" key="1">
    <citation type="submission" date="2019-08" db="EMBL/GenBank/DDBJ databases">
        <authorList>
            <person name="Kucharzyk K."/>
            <person name="Murdoch R.W."/>
            <person name="Higgins S."/>
            <person name="Loffler F."/>
        </authorList>
    </citation>
    <scope>NUCLEOTIDE SEQUENCE</scope>
</reference>
<accession>A0A645CAN7</accession>
<dbReference type="AlphaFoldDB" id="A0A645CAN7"/>
<proteinExistence type="predicted"/>
<sequence>MKSFVLRIGNNEYRISMPTAQVVAAEKQLGGASLLSVLDRIDSVAVQQVLLWAGLQKLNSGMTMDKVCGLMDAMSGGFEIDGTDYPDFSLECRVKLCSRIVEAAGFFTEAAAQELNGLMEEGA</sequence>
<name>A0A645CAN7_9ZZZZ</name>
<evidence type="ECO:0000313" key="1">
    <source>
        <dbReference type="EMBL" id="MPM73996.1"/>
    </source>
</evidence>
<protein>
    <submittedName>
        <fullName evidence="1">Uncharacterized protein</fullName>
    </submittedName>
</protein>
<gene>
    <name evidence="1" type="ORF">SDC9_120981</name>
</gene>
<dbReference type="EMBL" id="VSSQ01025691">
    <property type="protein sequence ID" value="MPM73996.1"/>
    <property type="molecule type" value="Genomic_DNA"/>
</dbReference>
<organism evidence="1">
    <name type="scientific">bioreactor metagenome</name>
    <dbReference type="NCBI Taxonomy" id="1076179"/>
    <lineage>
        <taxon>unclassified sequences</taxon>
        <taxon>metagenomes</taxon>
        <taxon>ecological metagenomes</taxon>
    </lineage>
</organism>